<evidence type="ECO:0000313" key="1">
    <source>
        <dbReference type="EMBL" id="UWM55202.1"/>
    </source>
</evidence>
<dbReference type="KEGG" id="ssai:N0B31_02710"/>
<name>A0A9E7UBL2_9EURY</name>
<reference evidence="1" key="1">
    <citation type="submission" date="2022-09" db="EMBL/GenBank/DDBJ databases">
        <title>Diverse halophilic archaea isolated from saline environments.</title>
        <authorList>
            <person name="Cui H.-L."/>
        </authorList>
    </citation>
    <scope>NUCLEOTIDE SEQUENCE</scope>
    <source>
        <strain evidence="1">ZS-35-S2</strain>
    </source>
</reference>
<evidence type="ECO:0000313" key="2">
    <source>
        <dbReference type="Proteomes" id="UP001057580"/>
    </source>
</evidence>
<accession>A0A9E7UBL2</accession>
<dbReference type="GeneID" id="74941298"/>
<keyword evidence="2" id="KW-1185">Reference proteome</keyword>
<sequence length="86" mass="9458">MHADGNGEDRVVLQPEDRREERILDRVFSLVEPTRCWWTFDVGDYDDLDGALARRRADGDPFGPGTRALVVCAPTLSRQADGGAGA</sequence>
<protein>
    <submittedName>
        <fullName evidence="1">Uncharacterized protein</fullName>
    </submittedName>
</protein>
<dbReference type="EMBL" id="CP104003">
    <property type="protein sequence ID" value="UWM55202.1"/>
    <property type="molecule type" value="Genomic_DNA"/>
</dbReference>
<organism evidence="1 2">
    <name type="scientific">Salinirubellus salinus</name>
    <dbReference type="NCBI Taxonomy" id="1364945"/>
    <lineage>
        <taxon>Archaea</taxon>
        <taxon>Methanobacteriati</taxon>
        <taxon>Methanobacteriota</taxon>
        <taxon>Stenosarchaea group</taxon>
        <taxon>Halobacteria</taxon>
        <taxon>Halobacteriales</taxon>
        <taxon>Natronomonadaceae</taxon>
        <taxon>Salinirubellus</taxon>
    </lineage>
</organism>
<proteinExistence type="predicted"/>
<dbReference type="Proteomes" id="UP001057580">
    <property type="component" value="Chromosome"/>
</dbReference>
<gene>
    <name evidence="1" type="ORF">N0B31_02710</name>
</gene>
<dbReference type="AlphaFoldDB" id="A0A9E7UBL2"/>
<dbReference type="RefSeq" id="WP_260594254.1">
    <property type="nucleotide sequence ID" value="NZ_CP104003.1"/>
</dbReference>